<dbReference type="InterPro" id="IPR001943">
    <property type="entry name" value="UVR_dom"/>
</dbReference>
<protein>
    <recommendedName>
        <fullName evidence="11">Excinuclease ABC subunit C</fullName>
    </recommendedName>
</protein>
<evidence type="ECO:0008006" key="11">
    <source>
        <dbReference type="Google" id="ProtNLM"/>
    </source>
</evidence>
<keyword evidence="5" id="KW-0234">DNA repair</keyword>
<organism evidence="9 10">
    <name type="scientific">Candidatus Harrisonbacteria bacterium CG10_big_fil_rev_8_21_14_0_10_40_38</name>
    <dbReference type="NCBI Taxonomy" id="1974583"/>
    <lineage>
        <taxon>Bacteria</taxon>
        <taxon>Candidatus Harrisoniibacteriota</taxon>
    </lineage>
</organism>
<dbReference type="PROSITE" id="PS50151">
    <property type="entry name" value="UVR"/>
    <property type="match status" value="1"/>
</dbReference>
<keyword evidence="3" id="KW-0228">DNA excision</keyword>
<keyword evidence="1" id="KW-0963">Cytoplasm</keyword>
<dbReference type="SMART" id="SM00465">
    <property type="entry name" value="GIYc"/>
    <property type="match status" value="1"/>
</dbReference>
<evidence type="ECO:0000259" key="6">
    <source>
        <dbReference type="PROSITE" id="PS50151"/>
    </source>
</evidence>
<dbReference type="Proteomes" id="UP000231157">
    <property type="component" value="Unassembled WGS sequence"/>
</dbReference>
<dbReference type="GO" id="GO:0009380">
    <property type="term" value="C:excinuclease repair complex"/>
    <property type="evidence" value="ECO:0007669"/>
    <property type="project" value="TreeGrafter"/>
</dbReference>
<dbReference type="FunFam" id="3.40.1440.10:FF:000001">
    <property type="entry name" value="UvrABC system protein C"/>
    <property type="match status" value="1"/>
</dbReference>
<feature type="domain" description="UvrC family homology region profile" evidence="8">
    <location>
        <begin position="192"/>
        <end position="335"/>
    </location>
</feature>
<evidence type="ECO:0000256" key="2">
    <source>
        <dbReference type="ARBA" id="ARBA00022763"/>
    </source>
</evidence>
<accession>A0A2H0USN6</accession>
<evidence type="ECO:0000256" key="4">
    <source>
        <dbReference type="ARBA" id="ARBA00022881"/>
    </source>
</evidence>
<dbReference type="PROSITE" id="PS50164">
    <property type="entry name" value="GIY_YIG"/>
    <property type="match status" value="1"/>
</dbReference>
<dbReference type="Gene3D" id="3.30.420.340">
    <property type="entry name" value="UvrC, RNAse H endonuclease domain"/>
    <property type="match status" value="1"/>
</dbReference>
<dbReference type="PROSITE" id="PS50165">
    <property type="entry name" value="UVRC"/>
    <property type="match status" value="1"/>
</dbReference>
<dbReference type="InterPro" id="IPR036876">
    <property type="entry name" value="UVR_dom_sf"/>
</dbReference>
<dbReference type="PANTHER" id="PTHR30562:SF1">
    <property type="entry name" value="UVRABC SYSTEM PROTEIN C"/>
    <property type="match status" value="1"/>
</dbReference>
<evidence type="ECO:0000256" key="3">
    <source>
        <dbReference type="ARBA" id="ARBA00022769"/>
    </source>
</evidence>
<dbReference type="InterPro" id="IPR000305">
    <property type="entry name" value="GIY-YIG_endonuc"/>
</dbReference>
<dbReference type="InterPro" id="IPR050066">
    <property type="entry name" value="UvrABC_protein_C"/>
</dbReference>
<evidence type="ECO:0000313" key="10">
    <source>
        <dbReference type="Proteomes" id="UP000231157"/>
    </source>
</evidence>
<evidence type="ECO:0000256" key="1">
    <source>
        <dbReference type="ARBA" id="ARBA00022490"/>
    </source>
</evidence>
<dbReference type="InterPro" id="IPR001162">
    <property type="entry name" value="UvrC_RNase_H_dom"/>
</dbReference>
<keyword evidence="4" id="KW-0267">Excision nuclease</keyword>
<name>A0A2H0USN6_9BACT</name>
<dbReference type="Pfam" id="PF08459">
    <property type="entry name" value="UvrC_RNaseH_dom"/>
    <property type="match status" value="1"/>
</dbReference>
<dbReference type="InterPro" id="IPR047296">
    <property type="entry name" value="GIY-YIG_UvrC_Cho"/>
</dbReference>
<dbReference type="InterPro" id="IPR035901">
    <property type="entry name" value="GIY-YIG_endonuc_sf"/>
</dbReference>
<feature type="domain" description="UVR" evidence="6">
    <location>
        <begin position="196"/>
        <end position="231"/>
    </location>
</feature>
<dbReference type="GO" id="GO:0009381">
    <property type="term" value="F:excinuclease ABC activity"/>
    <property type="evidence" value="ECO:0007669"/>
    <property type="project" value="InterPro"/>
</dbReference>
<dbReference type="CDD" id="cd10434">
    <property type="entry name" value="GIY-YIG_UvrC_Cho"/>
    <property type="match status" value="1"/>
</dbReference>
<dbReference type="Pfam" id="PF02151">
    <property type="entry name" value="UVR"/>
    <property type="match status" value="1"/>
</dbReference>
<evidence type="ECO:0000313" key="9">
    <source>
        <dbReference type="EMBL" id="PIR89401.1"/>
    </source>
</evidence>
<dbReference type="Gene3D" id="4.10.860.10">
    <property type="entry name" value="UVR domain"/>
    <property type="match status" value="1"/>
</dbReference>
<gene>
    <name evidence="9" type="ORF">COU07_00685</name>
</gene>
<dbReference type="SUPFAM" id="SSF46600">
    <property type="entry name" value="C-terminal UvrC-binding domain of UvrB"/>
    <property type="match status" value="1"/>
</dbReference>
<dbReference type="GO" id="GO:0006289">
    <property type="term" value="P:nucleotide-excision repair"/>
    <property type="evidence" value="ECO:0007669"/>
    <property type="project" value="InterPro"/>
</dbReference>
<dbReference type="Gene3D" id="3.40.1440.10">
    <property type="entry name" value="GIY-YIG endonuclease"/>
    <property type="match status" value="1"/>
</dbReference>
<feature type="domain" description="GIY-YIG" evidence="7">
    <location>
        <begin position="14"/>
        <end position="91"/>
    </location>
</feature>
<dbReference type="AlphaFoldDB" id="A0A2H0USN6"/>
<sequence>MKEDKKKIYSHISENPGVYFMKDTKGRILYIGKAGNLRRRVSSYFSRPQSARIEKMVSQIKSIDFEETDTALEALILEANLIKKYQPPFNVLEKDDKSFLYVEFTREDFPRILLVRGKSLATGTRFGPFLSGRSIRLVLHMLRKIFPYSMHKAGDGKACFDYQIGLCPGTCVGAISKKDYKKNIENIKLIFQGKKRRLITSLEKDMKVASDSLEFEKAGELRKQIFALRHIQDVALINEDGLDTGEELSNARIEGYDISNISGTSAVGSMIVFSGGKPNKNEYRKFKIRTIRQSNDVGMLKEVLRRRFSHSDWPIPDLVLIDGGIGQVNAAREIIGEAGVKVPIIGIAKGPKRKKNEFVGSIPSGFSEKNLVAVRDEAHRFAISYHRAIRGSYLKRAK</sequence>
<dbReference type="PANTHER" id="PTHR30562">
    <property type="entry name" value="UVRC/OXIDOREDUCTASE"/>
    <property type="match status" value="1"/>
</dbReference>
<evidence type="ECO:0000256" key="5">
    <source>
        <dbReference type="ARBA" id="ARBA00023204"/>
    </source>
</evidence>
<dbReference type="InterPro" id="IPR038476">
    <property type="entry name" value="UvrC_RNase_H_dom_sf"/>
</dbReference>
<proteinExistence type="predicted"/>
<evidence type="ECO:0000259" key="8">
    <source>
        <dbReference type="PROSITE" id="PS50165"/>
    </source>
</evidence>
<reference evidence="10" key="1">
    <citation type="submission" date="2017-09" db="EMBL/GenBank/DDBJ databases">
        <title>Depth-based differentiation of microbial function through sediment-hosted aquifers and enrichment of novel symbionts in the deep terrestrial subsurface.</title>
        <authorList>
            <person name="Probst A.J."/>
            <person name="Ladd B."/>
            <person name="Jarett J.K."/>
            <person name="Geller-Mcgrath D.E."/>
            <person name="Sieber C.M.K."/>
            <person name="Emerson J.B."/>
            <person name="Anantharaman K."/>
            <person name="Thomas B.C."/>
            <person name="Malmstrom R."/>
            <person name="Stieglmeier M."/>
            <person name="Klingl A."/>
            <person name="Woyke T."/>
            <person name="Ryan C.M."/>
            <person name="Banfield J.F."/>
        </authorList>
    </citation>
    <scope>NUCLEOTIDE SEQUENCE [LARGE SCALE GENOMIC DNA]</scope>
</reference>
<comment type="caution">
    <text evidence="9">The sequence shown here is derived from an EMBL/GenBank/DDBJ whole genome shotgun (WGS) entry which is preliminary data.</text>
</comment>
<dbReference type="SUPFAM" id="SSF82771">
    <property type="entry name" value="GIY-YIG endonuclease"/>
    <property type="match status" value="1"/>
</dbReference>
<dbReference type="Pfam" id="PF01541">
    <property type="entry name" value="GIY-YIG"/>
    <property type="match status" value="1"/>
</dbReference>
<evidence type="ECO:0000259" key="7">
    <source>
        <dbReference type="PROSITE" id="PS50164"/>
    </source>
</evidence>
<dbReference type="EMBL" id="PFAZ01000001">
    <property type="protein sequence ID" value="PIR89401.1"/>
    <property type="molecule type" value="Genomic_DNA"/>
</dbReference>
<keyword evidence="2" id="KW-0227">DNA damage</keyword>